<feature type="compositionally biased region" description="Acidic residues" evidence="2">
    <location>
        <begin position="279"/>
        <end position="288"/>
    </location>
</feature>
<feature type="compositionally biased region" description="Basic and acidic residues" evidence="2">
    <location>
        <begin position="826"/>
        <end position="835"/>
    </location>
</feature>
<dbReference type="AlphaFoldDB" id="N1PVF3"/>
<dbReference type="InterPro" id="IPR036420">
    <property type="entry name" value="BRCT_dom_sf"/>
</dbReference>
<dbReference type="PANTHER" id="PTHR13561:SF20">
    <property type="entry name" value="DNA TOPOISOMERASE 2-BINDING PROTEIN 1"/>
    <property type="match status" value="1"/>
</dbReference>
<feature type="compositionally biased region" description="Polar residues" evidence="2">
    <location>
        <begin position="803"/>
        <end position="820"/>
    </location>
</feature>
<dbReference type="FunFam" id="3.40.50.10190:FF:000010">
    <property type="entry name" value="DNA topoisomerase II binding protein 1"/>
    <property type="match status" value="1"/>
</dbReference>
<gene>
    <name evidence="4" type="ORF">DOTSEDRAFT_77681</name>
</gene>
<evidence type="ECO:0000256" key="2">
    <source>
        <dbReference type="SAM" id="MobiDB-lite"/>
    </source>
</evidence>
<dbReference type="CDD" id="cd17731">
    <property type="entry name" value="BRCT_TopBP1_rpt2_like"/>
    <property type="match status" value="1"/>
</dbReference>
<feature type="domain" description="BRCT" evidence="3">
    <location>
        <begin position="422"/>
        <end position="507"/>
    </location>
</feature>
<dbReference type="CDD" id="cd17723">
    <property type="entry name" value="BRCT_Rad4_rpt4"/>
    <property type="match status" value="1"/>
</dbReference>
<dbReference type="SMART" id="SM00292">
    <property type="entry name" value="BRCT"/>
    <property type="match status" value="4"/>
</dbReference>
<feature type="domain" description="BRCT" evidence="3">
    <location>
        <begin position="121"/>
        <end position="210"/>
    </location>
</feature>
<feature type="region of interest" description="Disordered" evidence="2">
    <location>
        <begin position="279"/>
        <end position="303"/>
    </location>
</feature>
<feature type="compositionally biased region" description="Basic and acidic residues" evidence="2">
    <location>
        <begin position="700"/>
        <end position="713"/>
    </location>
</feature>
<feature type="region of interest" description="Disordered" evidence="2">
    <location>
        <begin position="219"/>
        <end position="261"/>
    </location>
</feature>
<name>N1PVF3_DOTSN</name>
<keyword evidence="5" id="KW-1185">Reference proteome</keyword>
<dbReference type="SUPFAM" id="SSF52113">
    <property type="entry name" value="BRCT domain"/>
    <property type="match status" value="4"/>
</dbReference>
<dbReference type="OMA" id="FATQWNI"/>
<evidence type="ECO:0000313" key="5">
    <source>
        <dbReference type="Proteomes" id="UP000016933"/>
    </source>
</evidence>
<sequence>MAQNENTDGQLPLKGVVLCCTSLAQDVRRINQFAPLVAETDNVVLKTKLADVALQMGAVYKLDLTSDVTHLLVGAIATPKYRYVAKDRPDIKPLAPTFIEAVREAWIEGLDVDVATLEKEHTVPPFFGLQICLTGFEDMSKRKEIEETVKANGGRYNGDLTKHVTHLIAAKPEGPKYTHAKQWEIKVVSVKWLEDCLLRGMALDEALYRPELPLEHQGKGAFRTKRPVDKRPRDVATFATREEPGRKKMRKSASMRLDSQSQDMWRDISAHEVNVDNTEMDAWNDESENAGQVSRPQSRQRLETLAEPAAPDEQNGLFSGHFVLIQGFDNARAKKLRQFLEPNGATIVQSSAELETAIDVPGFDCRCLLMPHAQPIILPDVPPETILVTEWWVERCIHYKRHFNPAEDHLSSPIANVLVSGFASLTISTSGFDSVDLRQTAEAVKMMGATYQESLSPNTSVLVCASEAPKREKALYAAKHGIPVVSVKWLWISYKEKKSVSLDSYKISLPALDAKDLRTSSPAISPGPSDNQPSRGSGQGAKRTDDPLQPKRLSNTRKRHTIPALQLKANASKPPKPKPRSGPFIYEDDDDVAVTNDSPTGEHQEHAKGQHALSPPSDGPLREISPNASEQPSQRCPEALVQAEAEQSRRTVPERRGKTPEPEAPSRSPKKSPRRSPANQGGQTLKPIQDLALDLASILRRKDSNNPDSSGERQKRKHRPLGRNLSGISNRPASASGSPALPPEVRESMAVDGFTFPKRAPELPASTQLGYGNPEVDAHRLEMSKKMGTTLLVDELSGRRISNKATVKDSSQVAAKSSAMTAAGNRAKERQRSRG</sequence>
<dbReference type="PANTHER" id="PTHR13561">
    <property type="entry name" value="DNA REPLICATION REGULATOR DPB11-RELATED"/>
    <property type="match status" value="1"/>
</dbReference>
<dbReference type="GO" id="GO:0033314">
    <property type="term" value="P:mitotic DNA replication checkpoint signaling"/>
    <property type="evidence" value="ECO:0007669"/>
    <property type="project" value="TreeGrafter"/>
</dbReference>
<reference evidence="5" key="1">
    <citation type="journal article" date="2012" name="PLoS Genet.">
        <title>The genomes of the fungal plant pathogens Cladosporium fulvum and Dothistroma septosporum reveal adaptation to different hosts and lifestyles but also signatures of common ancestry.</title>
        <authorList>
            <person name="de Wit P.J.G.M."/>
            <person name="van der Burgt A."/>
            <person name="Oekmen B."/>
            <person name="Stergiopoulos I."/>
            <person name="Abd-Elsalam K.A."/>
            <person name="Aerts A.L."/>
            <person name="Bahkali A.H."/>
            <person name="Beenen H.G."/>
            <person name="Chettri P."/>
            <person name="Cox M.P."/>
            <person name="Datema E."/>
            <person name="de Vries R.P."/>
            <person name="Dhillon B."/>
            <person name="Ganley A.R."/>
            <person name="Griffiths S.A."/>
            <person name="Guo Y."/>
            <person name="Hamelin R.C."/>
            <person name="Henrissat B."/>
            <person name="Kabir M.S."/>
            <person name="Jashni M.K."/>
            <person name="Kema G."/>
            <person name="Klaubauf S."/>
            <person name="Lapidus A."/>
            <person name="Levasseur A."/>
            <person name="Lindquist E."/>
            <person name="Mehrabi R."/>
            <person name="Ohm R.A."/>
            <person name="Owen T.J."/>
            <person name="Salamov A."/>
            <person name="Schwelm A."/>
            <person name="Schijlen E."/>
            <person name="Sun H."/>
            <person name="van den Burg H.A."/>
            <person name="van Ham R.C.H.J."/>
            <person name="Zhang S."/>
            <person name="Goodwin S.B."/>
            <person name="Grigoriev I.V."/>
            <person name="Collemare J."/>
            <person name="Bradshaw R.E."/>
        </authorList>
    </citation>
    <scope>NUCLEOTIDE SEQUENCE [LARGE SCALE GENOMIC DNA]</scope>
    <source>
        <strain evidence="5">NZE10 / CBS 128990</strain>
    </source>
</reference>
<feature type="compositionally biased region" description="Polar residues" evidence="2">
    <location>
        <begin position="289"/>
        <end position="299"/>
    </location>
</feature>
<dbReference type="InterPro" id="IPR001357">
    <property type="entry name" value="BRCT_dom"/>
</dbReference>
<feature type="domain" description="BRCT" evidence="3">
    <location>
        <begin position="46"/>
        <end position="107"/>
    </location>
</feature>
<dbReference type="eggNOG" id="KOG1929">
    <property type="taxonomic scope" value="Eukaryota"/>
</dbReference>
<dbReference type="CDD" id="cd18433">
    <property type="entry name" value="BRCT_Rad4_rpt3"/>
    <property type="match status" value="1"/>
</dbReference>
<feature type="compositionally biased region" description="Polar residues" evidence="2">
    <location>
        <begin position="519"/>
        <end position="536"/>
    </location>
</feature>
<keyword evidence="1" id="KW-0677">Repeat</keyword>
<protein>
    <recommendedName>
        <fullName evidence="3">BRCT domain-containing protein</fullName>
    </recommendedName>
</protein>
<feature type="region of interest" description="Disordered" evidence="2">
    <location>
        <begin position="700"/>
        <end position="749"/>
    </location>
</feature>
<feature type="region of interest" description="Disordered" evidence="2">
    <location>
        <begin position="803"/>
        <end position="835"/>
    </location>
</feature>
<dbReference type="STRING" id="675120.N1PVF3"/>
<dbReference type="GO" id="GO:0007095">
    <property type="term" value="P:mitotic G2 DNA damage checkpoint signaling"/>
    <property type="evidence" value="ECO:0007669"/>
    <property type="project" value="TreeGrafter"/>
</dbReference>
<feature type="compositionally biased region" description="Basic and acidic residues" evidence="2">
    <location>
        <begin position="646"/>
        <end position="661"/>
    </location>
</feature>
<dbReference type="Proteomes" id="UP000016933">
    <property type="component" value="Unassembled WGS sequence"/>
</dbReference>
<dbReference type="Gene3D" id="3.40.50.10190">
    <property type="entry name" value="BRCT domain"/>
    <property type="match status" value="4"/>
</dbReference>
<evidence type="ECO:0000313" key="4">
    <source>
        <dbReference type="EMBL" id="EME47352.1"/>
    </source>
</evidence>
<evidence type="ECO:0000256" key="1">
    <source>
        <dbReference type="ARBA" id="ARBA00022737"/>
    </source>
</evidence>
<dbReference type="Pfam" id="PF12738">
    <property type="entry name" value="PTCB-BRCT"/>
    <property type="match status" value="2"/>
</dbReference>
<dbReference type="OrthoDB" id="251770at2759"/>
<feature type="region of interest" description="Disordered" evidence="2">
    <location>
        <begin position="518"/>
        <end position="688"/>
    </location>
</feature>
<dbReference type="PROSITE" id="PS50172">
    <property type="entry name" value="BRCT"/>
    <property type="match status" value="3"/>
</dbReference>
<dbReference type="GO" id="GO:0006270">
    <property type="term" value="P:DNA replication initiation"/>
    <property type="evidence" value="ECO:0007669"/>
    <property type="project" value="TreeGrafter"/>
</dbReference>
<evidence type="ECO:0000259" key="3">
    <source>
        <dbReference type="PROSITE" id="PS50172"/>
    </source>
</evidence>
<organism evidence="4 5">
    <name type="scientific">Dothistroma septosporum (strain NZE10 / CBS 128990)</name>
    <name type="common">Red band needle blight fungus</name>
    <name type="synonym">Mycosphaerella pini</name>
    <dbReference type="NCBI Taxonomy" id="675120"/>
    <lineage>
        <taxon>Eukaryota</taxon>
        <taxon>Fungi</taxon>
        <taxon>Dikarya</taxon>
        <taxon>Ascomycota</taxon>
        <taxon>Pezizomycotina</taxon>
        <taxon>Dothideomycetes</taxon>
        <taxon>Dothideomycetidae</taxon>
        <taxon>Mycosphaerellales</taxon>
        <taxon>Mycosphaerellaceae</taxon>
        <taxon>Dothistroma</taxon>
    </lineage>
</organism>
<dbReference type="HOGENOM" id="CLU_009893_1_0_1"/>
<accession>N1PVF3</accession>
<proteinExistence type="predicted"/>
<reference evidence="4 5" key="2">
    <citation type="journal article" date="2012" name="PLoS Pathog.">
        <title>Diverse lifestyles and strategies of plant pathogenesis encoded in the genomes of eighteen Dothideomycetes fungi.</title>
        <authorList>
            <person name="Ohm R.A."/>
            <person name="Feau N."/>
            <person name="Henrissat B."/>
            <person name="Schoch C.L."/>
            <person name="Horwitz B.A."/>
            <person name="Barry K.W."/>
            <person name="Condon B.J."/>
            <person name="Copeland A.C."/>
            <person name="Dhillon B."/>
            <person name="Glaser F."/>
            <person name="Hesse C.N."/>
            <person name="Kosti I."/>
            <person name="LaButti K."/>
            <person name="Lindquist E.A."/>
            <person name="Lucas S."/>
            <person name="Salamov A.A."/>
            <person name="Bradshaw R.E."/>
            <person name="Ciuffetti L."/>
            <person name="Hamelin R.C."/>
            <person name="Kema G.H.J."/>
            <person name="Lawrence C."/>
            <person name="Scott J.A."/>
            <person name="Spatafora J.W."/>
            <person name="Turgeon B.G."/>
            <person name="de Wit P.J.G.M."/>
            <person name="Zhong S."/>
            <person name="Goodwin S.B."/>
            <person name="Grigoriev I.V."/>
        </authorList>
    </citation>
    <scope>NUCLEOTIDE SEQUENCE [LARGE SCALE GENOMIC DNA]</scope>
    <source>
        <strain evidence="5">NZE10 / CBS 128990</strain>
    </source>
</reference>
<dbReference type="InterPro" id="IPR059215">
    <property type="entry name" value="BRCT2_TopBP1-like"/>
</dbReference>
<feature type="compositionally biased region" description="Basic and acidic residues" evidence="2">
    <location>
        <begin position="226"/>
        <end position="246"/>
    </location>
</feature>
<dbReference type="EMBL" id="KB446536">
    <property type="protein sequence ID" value="EME47352.1"/>
    <property type="molecule type" value="Genomic_DNA"/>
</dbReference>